<organism evidence="2 3">
    <name type="scientific">Diversispora epigaea</name>
    <dbReference type="NCBI Taxonomy" id="1348612"/>
    <lineage>
        <taxon>Eukaryota</taxon>
        <taxon>Fungi</taxon>
        <taxon>Fungi incertae sedis</taxon>
        <taxon>Mucoromycota</taxon>
        <taxon>Glomeromycotina</taxon>
        <taxon>Glomeromycetes</taxon>
        <taxon>Diversisporales</taxon>
        <taxon>Diversisporaceae</taxon>
        <taxon>Diversispora</taxon>
    </lineage>
</organism>
<keyword evidence="3" id="KW-1185">Reference proteome</keyword>
<name>A0A397I7I5_9GLOM</name>
<dbReference type="Proteomes" id="UP000266861">
    <property type="component" value="Unassembled WGS sequence"/>
</dbReference>
<accession>A0A397I7I5</accession>
<protein>
    <submittedName>
        <fullName evidence="2">Uncharacterized protein</fullName>
    </submittedName>
</protein>
<evidence type="ECO:0000256" key="1">
    <source>
        <dbReference type="SAM" id="Phobius"/>
    </source>
</evidence>
<dbReference type="AlphaFoldDB" id="A0A397I7I5"/>
<keyword evidence="1" id="KW-0812">Transmembrane</keyword>
<dbReference type="EMBL" id="PQFF01000242">
    <property type="protein sequence ID" value="RHZ70857.1"/>
    <property type="molecule type" value="Genomic_DNA"/>
</dbReference>
<evidence type="ECO:0000313" key="2">
    <source>
        <dbReference type="EMBL" id="RHZ70857.1"/>
    </source>
</evidence>
<keyword evidence="1" id="KW-1133">Transmembrane helix</keyword>
<gene>
    <name evidence="2" type="ORF">Glove_265g28</name>
</gene>
<feature type="transmembrane region" description="Helical" evidence="1">
    <location>
        <begin position="20"/>
        <end position="43"/>
    </location>
</feature>
<evidence type="ECO:0000313" key="3">
    <source>
        <dbReference type="Proteomes" id="UP000266861"/>
    </source>
</evidence>
<proteinExistence type="predicted"/>
<keyword evidence="1" id="KW-0472">Membrane</keyword>
<sequence>MKGEQEDEEKLMIDEKRKPLLLIYDKNISVGQKILVVIIVIMLKRLEVGQIKLLLLYYHFGRGIVKNKISNFNVFI</sequence>
<reference evidence="2 3" key="1">
    <citation type="submission" date="2018-08" db="EMBL/GenBank/DDBJ databases">
        <title>Genome and evolution of the arbuscular mycorrhizal fungus Diversispora epigaea (formerly Glomus versiforme) and its bacterial endosymbionts.</title>
        <authorList>
            <person name="Sun X."/>
            <person name="Fei Z."/>
            <person name="Harrison M."/>
        </authorList>
    </citation>
    <scope>NUCLEOTIDE SEQUENCE [LARGE SCALE GENOMIC DNA]</scope>
    <source>
        <strain evidence="2 3">IT104</strain>
    </source>
</reference>
<comment type="caution">
    <text evidence="2">The sequence shown here is derived from an EMBL/GenBank/DDBJ whole genome shotgun (WGS) entry which is preliminary data.</text>
</comment>